<reference evidence="3 4" key="1">
    <citation type="submission" date="2024-05" db="EMBL/GenBank/DDBJ databases">
        <title>Roseateles sp. DJS-2-20 16S ribosomal RNA gene Genome sequencing and assembly.</title>
        <authorList>
            <person name="Woo H."/>
        </authorList>
    </citation>
    <scope>NUCLEOTIDE SEQUENCE [LARGE SCALE GENOMIC DNA]</scope>
    <source>
        <strain evidence="3 4">DJS-2-20</strain>
    </source>
</reference>
<evidence type="ECO:0000256" key="1">
    <source>
        <dbReference type="SAM" id="SignalP"/>
    </source>
</evidence>
<dbReference type="EMBL" id="JBDPZD010000002">
    <property type="protein sequence ID" value="MEO3691795.1"/>
    <property type="molecule type" value="Genomic_DNA"/>
</dbReference>
<keyword evidence="1" id="KW-0732">Signal</keyword>
<keyword evidence="4" id="KW-1185">Reference proteome</keyword>
<feature type="domain" description="DUF4397" evidence="2">
    <location>
        <begin position="257"/>
        <end position="346"/>
    </location>
</feature>
<proteinExistence type="predicted"/>
<dbReference type="Pfam" id="PF14344">
    <property type="entry name" value="DUF4397"/>
    <property type="match status" value="2"/>
</dbReference>
<evidence type="ECO:0000313" key="3">
    <source>
        <dbReference type="EMBL" id="MEO3691795.1"/>
    </source>
</evidence>
<sequence length="430" mass="43973">MRFTPWALALSLCGAVLLTACGGKGGSGSSSSSASVRLLNATSSYASIDLTVNEVKHTSNIAFGKVGSYGNVDTSATTSKVTDSSNSATIATTAPTLAGNNSYTLITYGFAGFTRTTLLQEEEAAPDANKSKLLVLNLSPDAGPIDVYLTAPTDSLDTATRSVANLQSGSGSGFISMTSGSYRVRVTGYNQRGNDIRLDIPTLALASTGVHTLILTGTDGGVLLNGITLVQKGDVAPVLNTQARVRGVVALNSGSSVSGSINGQAIVPASVTPALGDYVAVTAGSATAQFAFNGATLTSPAKTLVAGNDYTLLVWGDPANPQYTWNTDSNRLATSTGNAKIRLLNGMGTAAGPLNMSVDFGAVASSVAPGAISEFKEITASNSAFLEVTKPGTVEPLYSRSPLTFLPLANYTVFVMPGSTGPVTTLRKER</sequence>
<comment type="caution">
    <text evidence="3">The sequence shown here is derived from an EMBL/GenBank/DDBJ whole genome shotgun (WGS) entry which is preliminary data.</text>
</comment>
<dbReference type="RefSeq" id="WP_347704607.1">
    <property type="nucleotide sequence ID" value="NZ_JBDPZD010000002.1"/>
</dbReference>
<name>A0ABV0G238_9BURK</name>
<dbReference type="InterPro" id="IPR025510">
    <property type="entry name" value="DUF4397"/>
</dbReference>
<feature type="signal peptide" evidence="1">
    <location>
        <begin position="1"/>
        <end position="20"/>
    </location>
</feature>
<protein>
    <submittedName>
        <fullName evidence="3">DUF4397 domain-containing protein</fullName>
    </submittedName>
</protein>
<feature type="domain" description="DUF4397" evidence="2">
    <location>
        <begin position="34"/>
        <end position="148"/>
    </location>
</feature>
<organism evidence="3 4">
    <name type="scientific">Roseateles paludis</name>
    <dbReference type="NCBI Taxonomy" id="3145238"/>
    <lineage>
        <taxon>Bacteria</taxon>
        <taxon>Pseudomonadati</taxon>
        <taxon>Pseudomonadota</taxon>
        <taxon>Betaproteobacteria</taxon>
        <taxon>Burkholderiales</taxon>
        <taxon>Sphaerotilaceae</taxon>
        <taxon>Roseateles</taxon>
    </lineage>
</organism>
<dbReference type="PROSITE" id="PS51257">
    <property type="entry name" value="PROKAR_LIPOPROTEIN"/>
    <property type="match status" value="1"/>
</dbReference>
<accession>A0ABV0G238</accession>
<gene>
    <name evidence="3" type="ORF">ABDJ85_09960</name>
</gene>
<feature type="chain" id="PRO_5045688575" evidence="1">
    <location>
        <begin position="21"/>
        <end position="430"/>
    </location>
</feature>
<evidence type="ECO:0000313" key="4">
    <source>
        <dbReference type="Proteomes" id="UP001495147"/>
    </source>
</evidence>
<dbReference type="Proteomes" id="UP001495147">
    <property type="component" value="Unassembled WGS sequence"/>
</dbReference>
<evidence type="ECO:0000259" key="2">
    <source>
        <dbReference type="Pfam" id="PF14344"/>
    </source>
</evidence>